<reference evidence="1" key="1">
    <citation type="submission" date="2021-01" db="UniProtKB">
        <authorList>
            <consortium name="EnsemblMetazoa"/>
        </authorList>
    </citation>
    <scope>IDENTIFICATION</scope>
</reference>
<organism evidence="1 2">
    <name type="scientific">Clytia hemisphaerica</name>
    <dbReference type="NCBI Taxonomy" id="252671"/>
    <lineage>
        <taxon>Eukaryota</taxon>
        <taxon>Metazoa</taxon>
        <taxon>Cnidaria</taxon>
        <taxon>Hydrozoa</taxon>
        <taxon>Hydroidolina</taxon>
        <taxon>Leptothecata</taxon>
        <taxon>Obeliida</taxon>
        <taxon>Clytiidae</taxon>
        <taxon>Clytia</taxon>
    </lineage>
</organism>
<proteinExistence type="predicted"/>
<evidence type="ECO:0000313" key="2">
    <source>
        <dbReference type="Proteomes" id="UP000594262"/>
    </source>
</evidence>
<dbReference type="Proteomes" id="UP000594262">
    <property type="component" value="Unplaced"/>
</dbReference>
<dbReference type="EnsemblMetazoa" id="CLYHEMT014112.1">
    <property type="protein sequence ID" value="CLYHEMP014112.1"/>
    <property type="gene ID" value="CLYHEMG014112"/>
</dbReference>
<keyword evidence="2" id="KW-1185">Reference proteome</keyword>
<accession>A0A7M5WWE1</accession>
<sequence>MGHALSYPRTDCSDAADVEARISSVSRAFGALRECLFSPILITSTVKKSVYEGFILPILWCLTEKLLNCLRTFHARCIRTMCRVTRLHHISNADLDYELVCCQWMPMLLVVSYAGWMKSDRLPHQMLTSWFREKRPRGAPDYTYGREVYKALKKVNIGRNEWYECAQDRNVWRNVINRAS</sequence>
<name>A0A7M5WWE1_9CNID</name>
<dbReference type="AlphaFoldDB" id="A0A7M5WWE1"/>
<evidence type="ECO:0000313" key="1">
    <source>
        <dbReference type="EnsemblMetazoa" id="CLYHEMP014112.1"/>
    </source>
</evidence>
<protein>
    <submittedName>
        <fullName evidence="1">Uncharacterized protein</fullName>
    </submittedName>
</protein>